<comment type="similarity">
    <text evidence="5">Belongs to the mitochondrial carrier (TC 2.A.29) family.</text>
</comment>
<protein>
    <submittedName>
        <fullName evidence="7">Uncharacterized protein</fullName>
    </submittedName>
</protein>
<evidence type="ECO:0000256" key="2">
    <source>
        <dbReference type="ARBA" id="ARBA00022692"/>
    </source>
</evidence>
<dbReference type="PROSITE" id="PS50920">
    <property type="entry name" value="SOLCAR"/>
    <property type="match status" value="1"/>
</dbReference>
<evidence type="ECO:0000256" key="6">
    <source>
        <dbReference type="SAM" id="Phobius"/>
    </source>
</evidence>
<evidence type="ECO:0000313" key="7">
    <source>
        <dbReference type="EMBL" id="PRP87375.1"/>
    </source>
</evidence>
<organism evidence="7 8">
    <name type="scientific">Planoprotostelium fungivorum</name>
    <dbReference type="NCBI Taxonomy" id="1890364"/>
    <lineage>
        <taxon>Eukaryota</taxon>
        <taxon>Amoebozoa</taxon>
        <taxon>Evosea</taxon>
        <taxon>Variosea</taxon>
        <taxon>Cavosteliida</taxon>
        <taxon>Cavosteliaceae</taxon>
        <taxon>Planoprotostelium</taxon>
    </lineage>
</organism>
<dbReference type="InterPro" id="IPR018108">
    <property type="entry name" value="MCP_transmembrane"/>
</dbReference>
<name>A0A2P6NTS2_9EUKA</name>
<comment type="caution">
    <text evidence="7">The sequence shown here is derived from an EMBL/GenBank/DDBJ whole genome shotgun (WGS) entry which is preliminary data.</text>
</comment>
<proteinExistence type="inferred from homology"/>
<dbReference type="Pfam" id="PF00153">
    <property type="entry name" value="Mito_carr"/>
    <property type="match status" value="1"/>
</dbReference>
<feature type="transmembrane region" description="Helical" evidence="6">
    <location>
        <begin position="238"/>
        <end position="259"/>
    </location>
</feature>
<dbReference type="InterPro" id="IPR023395">
    <property type="entry name" value="MCP_dom_sf"/>
</dbReference>
<dbReference type="SUPFAM" id="SSF103506">
    <property type="entry name" value="Mitochondrial carrier"/>
    <property type="match status" value="1"/>
</dbReference>
<evidence type="ECO:0000256" key="3">
    <source>
        <dbReference type="ARBA" id="ARBA00023136"/>
    </source>
</evidence>
<feature type="repeat" description="Solcar" evidence="4">
    <location>
        <begin position="175"/>
        <end position="265"/>
    </location>
</feature>
<dbReference type="AlphaFoldDB" id="A0A2P6NTS2"/>
<evidence type="ECO:0000313" key="8">
    <source>
        <dbReference type="Proteomes" id="UP000241769"/>
    </source>
</evidence>
<comment type="subcellular location">
    <subcellularLocation>
        <location evidence="1">Membrane</location>
        <topology evidence="1">Multi-pass membrane protein</topology>
    </subcellularLocation>
</comment>
<gene>
    <name evidence="7" type="ORF">PROFUN_01637</name>
</gene>
<dbReference type="Gene3D" id="1.50.40.10">
    <property type="entry name" value="Mitochondrial carrier domain"/>
    <property type="match status" value="1"/>
</dbReference>
<reference evidence="7 8" key="1">
    <citation type="journal article" date="2018" name="Genome Biol. Evol.">
        <title>Multiple Roots of Fruiting Body Formation in Amoebozoa.</title>
        <authorList>
            <person name="Hillmann F."/>
            <person name="Forbes G."/>
            <person name="Novohradska S."/>
            <person name="Ferling I."/>
            <person name="Riege K."/>
            <person name="Groth M."/>
            <person name="Westermann M."/>
            <person name="Marz M."/>
            <person name="Spaller T."/>
            <person name="Winckler T."/>
            <person name="Schaap P."/>
            <person name="Glockner G."/>
        </authorList>
    </citation>
    <scope>NUCLEOTIDE SEQUENCE [LARGE SCALE GENOMIC DNA]</scope>
    <source>
        <strain evidence="7 8">Jena</strain>
    </source>
</reference>
<dbReference type="GO" id="GO:0016020">
    <property type="term" value="C:membrane"/>
    <property type="evidence" value="ECO:0007669"/>
    <property type="project" value="UniProtKB-SubCell"/>
</dbReference>
<keyword evidence="5" id="KW-0813">Transport</keyword>
<evidence type="ECO:0000256" key="5">
    <source>
        <dbReference type="RuleBase" id="RU000488"/>
    </source>
</evidence>
<sequence length="267" mass="29942">MSTSHTPKPFFRQPGMHQLLSTSKFILPGLLTTASVQIPLSTIQNYKTANQLGEMTTRGKFPATLGWRTATIQSLMNTTVRWIFNWLDSFAFYKGMIIPYPLQGLLGSAIASAAVWRLDHLRTLQGWAVYGGTEAKPRFSDVPIGVYRGVWMGITYGLLHHLTQRGLEHLFVTSYATWTELLGRTLAVATAKILLSPLEIAIKKTQLENCQDSPLVRKEGLFGALRRLWLEKGADGLYAGWFLAIPEAFVSVFVVTTLFRMSKKFIE</sequence>
<keyword evidence="6" id="KW-1133">Transmembrane helix</keyword>
<evidence type="ECO:0000256" key="1">
    <source>
        <dbReference type="ARBA" id="ARBA00004141"/>
    </source>
</evidence>
<dbReference type="Proteomes" id="UP000241769">
    <property type="component" value="Unassembled WGS sequence"/>
</dbReference>
<keyword evidence="2 4" id="KW-0812">Transmembrane</keyword>
<dbReference type="InParanoid" id="A0A2P6NTS2"/>
<accession>A0A2P6NTS2</accession>
<evidence type="ECO:0000256" key="4">
    <source>
        <dbReference type="PROSITE-ProRule" id="PRU00282"/>
    </source>
</evidence>
<dbReference type="EMBL" id="MDYQ01000021">
    <property type="protein sequence ID" value="PRP87375.1"/>
    <property type="molecule type" value="Genomic_DNA"/>
</dbReference>
<keyword evidence="3 4" id="KW-0472">Membrane</keyword>
<keyword evidence="8" id="KW-1185">Reference proteome</keyword>